<evidence type="ECO:0000256" key="3">
    <source>
        <dbReference type="ARBA" id="ARBA00023015"/>
    </source>
</evidence>
<dbReference type="Gene3D" id="4.10.240.10">
    <property type="entry name" value="Zn(2)-C6 fungal-type DNA-binding domain"/>
    <property type="match status" value="1"/>
</dbReference>
<organism evidence="9 10">
    <name type="scientific">Thyridium curvatum</name>
    <dbReference type="NCBI Taxonomy" id="1093900"/>
    <lineage>
        <taxon>Eukaryota</taxon>
        <taxon>Fungi</taxon>
        <taxon>Dikarya</taxon>
        <taxon>Ascomycota</taxon>
        <taxon>Pezizomycotina</taxon>
        <taxon>Sordariomycetes</taxon>
        <taxon>Sordariomycetidae</taxon>
        <taxon>Thyridiales</taxon>
        <taxon>Thyridiaceae</taxon>
        <taxon>Thyridium</taxon>
    </lineage>
</organism>
<sequence>MVRSRGSGCVTCRHARIRRVKCDEGKPSCQRCLSTGRNCDGYLPTTSNISRRDLAALAQESSLGERLVLTRRPAQAPASLSPSPLGSARSSPQPRECQLFDLFRSATGPATETLAPSSFWTRDILQLAHVEPAVWHAVVALGGLHCRWHDDTAKALSLTPPPVHEVELHYHHAVTLAQRMQQPERALALSLALGAVANLMGSLRESRVHVAAGRNLLCRLGKTDEVRGMAEIVARMDFEAFSFGEATAPYELQDPALLRYDVPRNLVITSYEQAISSLLRMLRVVMMSDEGLPTEINGIAMDGRFEVDLRAWERAMGNFEGGVDISSHEMSALSVRFYHALVRLGITFVHPGPETRFDAQLDLFSRLLVLAEALEQRMGSSIQTMTMEPGLVMALFLIGSRCRHPVVRWRSARLLLKLNRQEGLWRSDAFGAGLKRIIEVEEEEMQRLSGGEDERPHSLSANTLTNLDDGNDIDDRLRASIAVQWTAWADPRFALPSLETWNGVAIIPEEGRIRAFVPTISVEDRVVSATFFMSHGIAPSPHLIPRVREEKCRF</sequence>
<evidence type="ECO:0000313" key="9">
    <source>
        <dbReference type="EMBL" id="TPX14616.1"/>
    </source>
</evidence>
<protein>
    <recommendedName>
        <fullName evidence="8">Zn(2)-C6 fungal-type domain-containing protein</fullName>
    </recommendedName>
</protein>
<reference evidence="9 10" key="1">
    <citation type="submission" date="2019-06" db="EMBL/GenBank/DDBJ databases">
        <title>Draft genome sequence of the filamentous fungus Phialemoniopsis curvata isolated from diesel fuel.</title>
        <authorList>
            <person name="Varaljay V.A."/>
            <person name="Lyon W.J."/>
            <person name="Crouch A.L."/>
            <person name="Drake C.E."/>
            <person name="Hollomon J.M."/>
            <person name="Nadeau L.J."/>
            <person name="Nunn H.S."/>
            <person name="Stevenson B.S."/>
            <person name="Bojanowski C.L."/>
            <person name="Crookes-Goodson W.J."/>
        </authorList>
    </citation>
    <scope>NUCLEOTIDE SEQUENCE [LARGE SCALE GENOMIC DNA]</scope>
    <source>
        <strain evidence="9 10">D216</strain>
    </source>
</reference>
<dbReference type="PANTHER" id="PTHR36206">
    <property type="entry name" value="ASPERCRYPTIN BIOSYNTHESIS CLUSTER-SPECIFIC TRANSCRIPTION REGULATOR ATNN-RELATED"/>
    <property type="match status" value="1"/>
</dbReference>
<evidence type="ECO:0000256" key="1">
    <source>
        <dbReference type="ARBA" id="ARBA00022723"/>
    </source>
</evidence>
<dbReference type="PROSITE" id="PS50048">
    <property type="entry name" value="ZN2_CY6_FUNGAL_2"/>
    <property type="match status" value="1"/>
</dbReference>
<keyword evidence="6" id="KW-0539">Nucleus</keyword>
<dbReference type="GO" id="GO:0003677">
    <property type="term" value="F:DNA binding"/>
    <property type="evidence" value="ECO:0007669"/>
    <property type="project" value="UniProtKB-KW"/>
</dbReference>
<proteinExistence type="predicted"/>
<evidence type="ECO:0000256" key="6">
    <source>
        <dbReference type="ARBA" id="ARBA00023242"/>
    </source>
</evidence>
<keyword evidence="2" id="KW-0862">Zinc</keyword>
<feature type="region of interest" description="Disordered" evidence="7">
    <location>
        <begin position="73"/>
        <end position="93"/>
    </location>
</feature>
<evidence type="ECO:0000256" key="4">
    <source>
        <dbReference type="ARBA" id="ARBA00023125"/>
    </source>
</evidence>
<evidence type="ECO:0000313" key="10">
    <source>
        <dbReference type="Proteomes" id="UP000319257"/>
    </source>
</evidence>
<keyword evidence="4" id="KW-0238">DNA-binding</keyword>
<evidence type="ECO:0000256" key="5">
    <source>
        <dbReference type="ARBA" id="ARBA00023163"/>
    </source>
</evidence>
<comment type="caution">
    <text evidence="9">The sequence shown here is derived from an EMBL/GenBank/DDBJ whole genome shotgun (WGS) entry which is preliminary data.</text>
</comment>
<dbReference type="EMBL" id="SKBQ01000027">
    <property type="protein sequence ID" value="TPX14616.1"/>
    <property type="molecule type" value="Genomic_DNA"/>
</dbReference>
<dbReference type="AlphaFoldDB" id="A0A507B691"/>
<dbReference type="Pfam" id="PF00172">
    <property type="entry name" value="Zn_clus"/>
    <property type="match status" value="1"/>
</dbReference>
<dbReference type="RefSeq" id="XP_030996327.1">
    <property type="nucleotide sequence ID" value="XM_031139816.1"/>
</dbReference>
<dbReference type="InterPro" id="IPR001138">
    <property type="entry name" value="Zn2Cys6_DnaBD"/>
</dbReference>
<dbReference type="InterPro" id="IPR036864">
    <property type="entry name" value="Zn2-C6_fun-type_DNA-bd_sf"/>
</dbReference>
<dbReference type="InterPro" id="IPR052360">
    <property type="entry name" value="Transcr_Regulatory_Proteins"/>
</dbReference>
<dbReference type="PANTHER" id="PTHR36206:SF12">
    <property type="entry name" value="ASPERCRYPTIN BIOSYNTHESIS CLUSTER-SPECIFIC TRANSCRIPTION REGULATOR ATNN-RELATED"/>
    <property type="match status" value="1"/>
</dbReference>
<keyword evidence="3" id="KW-0805">Transcription regulation</keyword>
<dbReference type="SMART" id="SM00066">
    <property type="entry name" value="GAL4"/>
    <property type="match status" value="1"/>
</dbReference>
<evidence type="ECO:0000256" key="2">
    <source>
        <dbReference type="ARBA" id="ARBA00022833"/>
    </source>
</evidence>
<dbReference type="STRING" id="1093900.A0A507B691"/>
<accession>A0A507B691</accession>
<feature type="domain" description="Zn(2)-C6 fungal-type" evidence="8">
    <location>
        <begin position="11"/>
        <end position="39"/>
    </location>
</feature>
<feature type="compositionally biased region" description="Low complexity" evidence="7">
    <location>
        <begin position="73"/>
        <end position="92"/>
    </location>
</feature>
<dbReference type="Proteomes" id="UP000319257">
    <property type="component" value="Unassembled WGS sequence"/>
</dbReference>
<evidence type="ECO:0000259" key="8">
    <source>
        <dbReference type="PROSITE" id="PS50048"/>
    </source>
</evidence>
<dbReference type="GeneID" id="41972755"/>
<keyword evidence="5" id="KW-0804">Transcription</keyword>
<gene>
    <name evidence="9" type="ORF">E0L32_005308</name>
</gene>
<keyword evidence="10" id="KW-1185">Reference proteome</keyword>
<dbReference type="SUPFAM" id="SSF57701">
    <property type="entry name" value="Zn2/Cys6 DNA-binding domain"/>
    <property type="match status" value="1"/>
</dbReference>
<dbReference type="InParanoid" id="A0A507B691"/>
<keyword evidence="1" id="KW-0479">Metal-binding</keyword>
<dbReference type="OrthoDB" id="3598904at2759"/>
<evidence type="ECO:0000256" key="7">
    <source>
        <dbReference type="SAM" id="MobiDB-lite"/>
    </source>
</evidence>
<name>A0A507B691_9PEZI</name>
<dbReference type="GO" id="GO:0000981">
    <property type="term" value="F:DNA-binding transcription factor activity, RNA polymerase II-specific"/>
    <property type="evidence" value="ECO:0007669"/>
    <property type="project" value="InterPro"/>
</dbReference>
<dbReference type="CDD" id="cd00067">
    <property type="entry name" value="GAL4"/>
    <property type="match status" value="1"/>
</dbReference>
<dbReference type="GO" id="GO:0008270">
    <property type="term" value="F:zinc ion binding"/>
    <property type="evidence" value="ECO:0007669"/>
    <property type="project" value="InterPro"/>
</dbReference>